<dbReference type="CDD" id="cd00075">
    <property type="entry name" value="HATPase"/>
    <property type="match status" value="1"/>
</dbReference>
<dbReference type="PANTHER" id="PTHR43547:SF2">
    <property type="entry name" value="HYBRID SIGNAL TRANSDUCTION HISTIDINE KINASE C"/>
    <property type="match status" value="1"/>
</dbReference>
<sequence length="371" mass="42116">MLNSTILIIDDEQSYLDIITNTLKSKNHRVLQALNGRMGCKVAERFLPDIIIMDWEMPEMNGIEAIKYLKQQPATQEIPIIMATGVMTAVKHLETALEAGAIDYIRKPIDPIELYARINATLKLSRSYKEIKDQKISLEDLNREKDGMIGIVAHDLRAPLNRIMGLTEILKMSNTFEKEQANYIEMIEKMCHSGISLIRDLLVINNVEYESQKLNLKEIALYDFIADLLKNYESHAQQKQIKIHLEKIDISIFLETDESFLGRILDNLISNALKFSHRGKNVYISIKNTDTKVQIAIKDEGQGISPEDQQKMFKKFQKLSARPTGGEESTGLGLAIVKSLVDKLNGNIQFISNLGEGTEFIIEFDRVFAKG</sequence>
<dbReference type="SUPFAM" id="SSF47384">
    <property type="entry name" value="Homodimeric domain of signal transducing histidine kinase"/>
    <property type="match status" value="1"/>
</dbReference>
<evidence type="ECO:0000256" key="1">
    <source>
        <dbReference type="ARBA" id="ARBA00000085"/>
    </source>
</evidence>
<dbReference type="EMBL" id="FONY01000033">
    <property type="protein sequence ID" value="SFF42539.1"/>
    <property type="molecule type" value="Genomic_DNA"/>
</dbReference>
<dbReference type="InterPro" id="IPR036097">
    <property type="entry name" value="HisK_dim/P_sf"/>
</dbReference>
<dbReference type="Pfam" id="PF00072">
    <property type="entry name" value="Response_reg"/>
    <property type="match status" value="1"/>
</dbReference>
<dbReference type="PROSITE" id="PS50109">
    <property type="entry name" value="HIS_KIN"/>
    <property type="match status" value="1"/>
</dbReference>
<dbReference type="Pfam" id="PF00512">
    <property type="entry name" value="HisKA"/>
    <property type="match status" value="1"/>
</dbReference>
<feature type="domain" description="Response regulatory" evidence="8">
    <location>
        <begin position="5"/>
        <end position="122"/>
    </location>
</feature>
<dbReference type="CDD" id="cd00082">
    <property type="entry name" value="HisKA"/>
    <property type="match status" value="1"/>
</dbReference>
<dbReference type="SMART" id="SM00388">
    <property type="entry name" value="HisKA"/>
    <property type="match status" value="1"/>
</dbReference>
<dbReference type="PROSITE" id="PS50110">
    <property type="entry name" value="RESPONSE_REGULATORY"/>
    <property type="match status" value="1"/>
</dbReference>
<evidence type="ECO:0000313" key="10">
    <source>
        <dbReference type="Proteomes" id="UP000199513"/>
    </source>
</evidence>
<dbReference type="FunFam" id="3.30.565.10:FF:000006">
    <property type="entry name" value="Sensor histidine kinase WalK"/>
    <property type="match status" value="1"/>
</dbReference>
<dbReference type="PANTHER" id="PTHR43547">
    <property type="entry name" value="TWO-COMPONENT HISTIDINE KINASE"/>
    <property type="match status" value="1"/>
</dbReference>
<dbReference type="InterPro" id="IPR001789">
    <property type="entry name" value="Sig_transdc_resp-reg_receiver"/>
</dbReference>
<dbReference type="RefSeq" id="WP_091548594.1">
    <property type="nucleotide sequence ID" value="NZ_FONY01000033.1"/>
</dbReference>
<dbReference type="Pfam" id="PF02518">
    <property type="entry name" value="HATPase_c"/>
    <property type="match status" value="1"/>
</dbReference>
<comment type="catalytic activity">
    <reaction evidence="1">
        <text>ATP + protein L-histidine = ADP + protein N-phospho-L-histidine.</text>
        <dbReference type="EC" id="2.7.13.3"/>
    </reaction>
</comment>
<dbReference type="SUPFAM" id="SSF55874">
    <property type="entry name" value="ATPase domain of HSP90 chaperone/DNA topoisomerase II/histidine kinase"/>
    <property type="match status" value="1"/>
</dbReference>
<dbReference type="Gene3D" id="3.30.565.10">
    <property type="entry name" value="Histidine kinase-like ATPase, C-terminal domain"/>
    <property type="match status" value="1"/>
</dbReference>
<dbReference type="InterPro" id="IPR036890">
    <property type="entry name" value="HATPase_C_sf"/>
</dbReference>
<dbReference type="Gene3D" id="3.40.50.2300">
    <property type="match status" value="1"/>
</dbReference>
<dbReference type="OrthoDB" id="9766459at2"/>
<accession>A0A1I2IJM3</accession>
<evidence type="ECO:0000256" key="3">
    <source>
        <dbReference type="ARBA" id="ARBA00022553"/>
    </source>
</evidence>
<evidence type="ECO:0000256" key="6">
    <source>
        <dbReference type="PROSITE-ProRule" id="PRU00169"/>
    </source>
</evidence>
<dbReference type="InterPro" id="IPR011006">
    <property type="entry name" value="CheY-like_superfamily"/>
</dbReference>
<evidence type="ECO:0000256" key="4">
    <source>
        <dbReference type="ARBA" id="ARBA00022679"/>
    </source>
</evidence>
<dbReference type="STRING" id="1003.SAMN04488541_103322"/>
<evidence type="ECO:0000313" key="9">
    <source>
        <dbReference type="EMBL" id="SFF42539.1"/>
    </source>
</evidence>
<dbReference type="SMART" id="SM00448">
    <property type="entry name" value="REC"/>
    <property type="match status" value="1"/>
</dbReference>
<organism evidence="9 10">
    <name type="scientific">Thermoflexibacter ruber</name>
    <dbReference type="NCBI Taxonomy" id="1003"/>
    <lineage>
        <taxon>Bacteria</taxon>
        <taxon>Pseudomonadati</taxon>
        <taxon>Bacteroidota</taxon>
        <taxon>Cytophagia</taxon>
        <taxon>Cytophagales</taxon>
        <taxon>Thermoflexibacteraceae</taxon>
        <taxon>Thermoflexibacter</taxon>
    </lineage>
</organism>
<evidence type="ECO:0000259" key="8">
    <source>
        <dbReference type="PROSITE" id="PS50110"/>
    </source>
</evidence>
<keyword evidence="3 6" id="KW-0597">Phosphoprotein</keyword>
<evidence type="ECO:0000256" key="2">
    <source>
        <dbReference type="ARBA" id="ARBA00012438"/>
    </source>
</evidence>
<dbReference type="InterPro" id="IPR003594">
    <property type="entry name" value="HATPase_dom"/>
</dbReference>
<protein>
    <recommendedName>
        <fullName evidence="2">histidine kinase</fullName>
        <ecNumber evidence="2">2.7.13.3</ecNumber>
    </recommendedName>
</protein>
<dbReference type="InterPro" id="IPR004358">
    <property type="entry name" value="Sig_transdc_His_kin-like_C"/>
</dbReference>
<feature type="modified residue" description="4-aspartylphosphate" evidence="6">
    <location>
        <position position="54"/>
    </location>
</feature>
<keyword evidence="10" id="KW-1185">Reference proteome</keyword>
<name>A0A1I2IJM3_9BACT</name>
<evidence type="ECO:0000256" key="5">
    <source>
        <dbReference type="ARBA" id="ARBA00022777"/>
    </source>
</evidence>
<keyword evidence="4" id="KW-0808">Transferase</keyword>
<dbReference type="GO" id="GO:0000155">
    <property type="term" value="F:phosphorelay sensor kinase activity"/>
    <property type="evidence" value="ECO:0007669"/>
    <property type="project" value="InterPro"/>
</dbReference>
<dbReference type="Gene3D" id="1.10.287.130">
    <property type="match status" value="1"/>
</dbReference>
<dbReference type="Proteomes" id="UP000199513">
    <property type="component" value="Unassembled WGS sequence"/>
</dbReference>
<gene>
    <name evidence="9" type="ORF">SAMN04488541_103322</name>
</gene>
<dbReference type="SUPFAM" id="SSF52172">
    <property type="entry name" value="CheY-like"/>
    <property type="match status" value="1"/>
</dbReference>
<dbReference type="InterPro" id="IPR003661">
    <property type="entry name" value="HisK_dim/P_dom"/>
</dbReference>
<dbReference type="InterPro" id="IPR005467">
    <property type="entry name" value="His_kinase_dom"/>
</dbReference>
<reference evidence="9 10" key="1">
    <citation type="submission" date="2016-10" db="EMBL/GenBank/DDBJ databases">
        <authorList>
            <person name="de Groot N.N."/>
        </authorList>
    </citation>
    <scope>NUCLEOTIDE SEQUENCE [LARGE SCALE GENOMIC DNA]</scope>
    <source>
        <strain>GEY</strain>
        <strain evidence="10">DSM 9560</strain>
    </source>
</reference>
<keyword evidence="5 9" id="KW-0418">Kinase</keyword>
<dbReference type="SMART" id="SM00387">
    <property type="entry name" value="HATPase_c"/>
    <property type="match status" value="1"/>
</dbReference>
<dbReference type="AlphaFoldDB" id="A0A1I2IJM3"/>
<evidence type="ECO:0000259" key="7">
    <source>
        <dbReference type="PROSITE" id="PS50109"/>
    </source>
</evidence>
<dbReference type="PRINTS" id="PR00344">
    <property type="entry name" value="BCTRLSENSOR"/>
</dbReference>
<proteinExistence type="predicted"/>
<feature type="domain" description="Histidine kinase" evidence="7">
    <location>
        <begin position="151"/>
        <end position="368"/>
    </location>
</feature>
<dbReference type="EC" id="2.7.13.3" evidence="2"/>